<protein>
    <submittedName>
        <fullName evidence="1">Uncharacterized protein</fullName>
    </submittedName>
</protein>
<keyword evidence="2" id="KW-1185">Reference proteome</keyword>
<evidence type="ECO:0000313" key="1">
    <source>
        <dbReference type="EMBL" id="PRP84434.1"/>
    </source>
</evidence>
<dbReference type="EMBL" id="MDYQ01000063">
    <property type="protein sequence ID" value="PRP84434.1"/>
    <property type="molecule type" value="Genomic_DNA"/>
</dbReference>
<dbReference type="AlphaFoldDB" id="A0A2P6NKF4"/>
<comment type="caution">
    <text evidence="1">The sequence shown here is derived from an EMBL/GenBank/DDBJ whole genome shotgun (WGS) entry which is preliminary data.</text>
</comment>
<dbReference type="InParanoid" id="A0A2P6NKF4"/>
<accession>A0A2P6NKF4</accession>
<reference evidence="1 2" key="1">
    <citation type="journal article" date="2018" name="Genome Biol. Evol.">
        <title>Multiple Roots of Fruiting Body Formation in Amoebozoa.</title>
        <authorList>
            <person name="Hillmann F."/>
            <person name="Forbes G."/>
            <person name="Novohradska S."/>
            <person name="Ferling I."/>
            <person name="Riege K."/>
            <person name="Groth M."/>
            <person name="Westermann M."/>
            <person name="Marz M."/>
            <person name="Spaller T."/>
            <person name="Winckler T."/>
            <person name="Schaap P."/>
            <person name="Glockner G."/>
        </authorList>
    </citation>
    <scope>NUCLEOTIDE SEQUENCE [LARGE SCALE GENOMIC DNA]</scope>
    <source>
        <strain evidence="1 2">Jena</strain>
    </source>
</reference>
<dbReference type="Proteomes" id="UP000241769">
    <property type="component" value="Unassembled WGS sequence"/>
</dbReference>
<organism evidence="1 2">
    <name type="scientific">Planoprotostelium fungivorum</name>
    <dbReference type="NCBI Taxonomy" id="1890364"/>
    <lineage>
        <taxon>Eukaryota</taxon>
        <taxon>Amoebozoa</taxon>
        <taxon>Evosea</taxon>
        <taxon>Variosea</taxon>
        <taxon>Cavosteliida</taxon>
        <taxon>Cavosteliaceae</taxon>
        <taxon>Planoprotostelium</taxon>
    </lineage>
</organism>
<name>A0A2P6NKF4_9EUKA</name>
<sequence length="251" mass="27567">MPSLVGTVEPEELYRRLVSCTVAVLYVHVVYTLTLMTQDNRLSSSCASSPLLPHPGRTVLGRTLRTASSTYFFLNFADPNNGHYGSWQGKDWTGLVQWAFTLCQPIVPGLVHCNHQTSVCRERSYSWWWPYYAYPTSIVDQSAVFDEPTVPGAIASFRQRGLLYGDSAIVDLFCDPTVGIEGGEVSPVETVDGVYKASWKLRQISAGGTKTVTTDDANIRAEDSTKGTVTEAAKTEAGAISQTKVIERSEK</sequence>
<gene>
    <name evidence="1" type="ORF">PROFUN_08114</name>
</gene>
<proteinExistence type="predicted"/>
<evidence type="ECO:0000313" key="2">
    <source>
        <dbReference type="Proteomes" id="UP000241769"/>
    </source>
</evidence>